<organism evidence="2 5">
    <name type="scientific">Phytophthora cactorum</name>
    <dbReference type="NCBI Taxonomy" id="29920"/>
    <lineage>
        <taxon>Eukaryota</taxon>
        <taxon>Sar</taxon>
        <taxon>Stramenopiles</taxon>
        <taxon>Oomycota</taxon>
        <taxon>Peronosporomycetes</taxon>
        <taxon>Peronosporales</taxon>
        <taxon>Peronosporaceae</taxon>
        <taxon>Phytophthora</taxon>
    </lineage>
</organism>
<evidence type="ECO:0000313" key="2">
    <source>
        <dbReference type="EMBL" id="KAG2898503.1"/>
    </source>
</evidence>
<evidence type="ECO:0000313" key="3">
    <source>
        <dbReference type="EMBL" id="KAG2913815.1"/>
    </source>
</evidence>
<sequence>MSESVTEATGFFNTYLARFFNVFRLIDPFTVATTFSNVSPVVMQRWRIFST</sequence>
<accession>A0A8T1BEG0</accession>
<proteinExistence type="predicted"/>
<dbReference type="Proteomes" id="UP000774804">
    <property type="component" value="Unassembled WGS sequence"/>
</dbReference>
<gene>
    <name evidence="1" type="ORF">PC113_g17477</name>
    <name evidence="2" type="ORF">PC115_g16841</name>
    <name evidence="3" type="ORF">PC117_g18500</name>
    <name evidence="4" type="ORF">PC118_g17162</name>
</gene>
<dbReference type="EMBL" id="RCMG01000757">
    <property type="protein sequence ID" value="KAG2848987.1"/>
    <property type="molecule type" value="Genomic_DNA"/>
</dbReference>
<comment type="caution">
    <text evidence="2">The sequence shown here is derived from an EMBL/GenBank/DDBJ whole genome shotgun (WGS) entry which is preliminary data.</text>
</comment>
<evidence type="ECO:0000313" key="5">
    <source>
        <dbReference type="Proteomes" id="UP000774804"/>
    </source>
</evidence>
<dbReference type="AlphaFoldDB" id="A0A8T1BEG0"/>
<dbReference type="Proteomes" id="UP000736787">
    <property type="component" value="Unassembled WGS sequence"/>
</dbReference>
<dbReference type="EMBL" id="RCML01000758">
    <property type="protein sequence ID" value="KAG2969943.1"/>
    <property type="molecule type" value="Genomic_DNA"/>
</dbReference>
<dbReference type="Proteomes" id="UP000697107">
    <property type="component" value="Unassembled WGS sequence"/>
</dbReference>
<name>A0A8T1BEG0_9STRA</name>
<dbReference type="Proteomes" id="UP000735874">
    <property type="component" value="Unassembled WGS sequence"/>
</dbReference>
<protein>
    <submittedName>
        <fullName evidence="2">Uncharacterized protein</fullName>
    </submittedName>
</protein>
<dbReference type="EMBL" id="RCMI01000763">
    <property type="protein sequence ID" value="KAG2898503.1"/>
    <property type="molecule type" value="Genomic_DNA"/>
</dbReference>
<reference evidence="2" key="1">
    <citation type="submission" date="2018-10" db="EMBL/GenBank/DDBJ databases">
        <title>Effector identification in a new, highly contiguous assembly of the strawberry crown rot pathogen Phytophthora cactorum.</title>
        <authorList>
            <person name="Armitage A.D."/>
            <person name="Nellist C.F."/>
            <person name="Bates H."/>
            <person name="Vickerstaff R.J."/>
            <person name="Harrison R.J."/>
        </authorList>
    </citation>
    <scope>NUCLEOTIDE SEQUENCE</scope>
    <source>
        <strain evidence="1">15-7</strain>
        <strain evidence="2">4032</strain>
        <strain evidence="3">4040</strain>
        <strain evidence="4">P415</strain>
    </source>
</reference>
<evidence type="ECO:0000313" key="4">
    <source>
        <dbReference type="EMBL" id="KAG2969943.1"/>
    </source>
</evidence>
<evidence type="ECO:0000313" key="1">
    <source>
        <dbReference type="EMBL" id="KAG2848987.1"/>
    </source>
</evidence>
<dbReference type="EMBL" id="RCMK01000750">
    <property type="protein sequence ID" value="KAG2913815.1"/>
    <property type="molecule type" value="Genomic_DNA"/>
</dbReference>